<sequence length="110" mass="11970">MNQLFTSSSVLSLTDNIQLILDAMRMSTVVEVQGDKIRRRSDWERWVMPAAQPPNASGSQVLGNSGPDMLSAHIQSIALDEKTTKNNVENDNQPQPSSGDGTGHFGVSRC</sequence>
<accession>A0A5N5GYP2</accession>
<keyword evidence="1 2" id="KW-0694">RNA-binding</keyword>
<evidence type="ECO:0000313" key="6">
    <source>
        <dbReference type="Proteomes" id="UP000327157"/>
    </source>
</evidence>
<name>A0A5N5GYP2_9ROSA</name>
<feature type="region of interest" description="Disordered" evidence="3">
    <location>
        <begin position="78"/>
        <end position="110"/>
    </location>
</feature>
<reference evidence="5 6" key="1">
    <citation type="submission" date="2019-09" db="EMBL/GenBank/DDBJ databases">
        <authorList>
            <person name="Ou C."/>
        </authorList>
    </citation>
    <scope>NUCLEOTIDE SEQUENCE [LARGE SCALE GENOMIC DNA]</scope>
    <source>
        <strain evidence="5">S2</strain>
        <tissue evidence="5">Leaf</tissue>
    </source>
</reference>
<keyword evidence="6" id="KW-1185">Reference proteome</keyword>
<evidence type="ECO:0000256" key="2">
    <source>
        <dbReference type="PROSITE-ProRule" id="PRU00332"/>
    </source>
</evidence>
<evidence type="ECO:0000313" key="5">
    <source>
        <dbReference type="EMBL" id="KAB2618210.1"/>
    </source>
</evidence>
<dbReference type="AlphaFoldDB" id="A0A5N5GYP2"/>
<feature type="compositionally biased region" description="Polar residues" evidence="3">
    <location>
        <begin position="85"/>
        <end position="99"/>
    </location>
</feature>
<dbReference type="OrthoDB" id="340227at2759"/>
<comment type="caution">
    <text evidence="5">The sequence shown here is derived from an EMBL/GenBank/DDBJ whole genome shotgun (WGS) entry which is preliminary data.</text>
</comment>
<dbReference type="Proteomes" id="UP000327157">
    <property type="component" value="Chromosome 15"/>
</dbReference>
<dbReference type="EMBL" id="SMOL01000401">
    <property type="protein sequence ID" value="KAB2618210.1"/>
    <property type="molecule type" value="Genomic_DNA"/>
</dbReference>
<reference evidence="6" key="2">
    <citation type="submission" date="2019-10" db="EMBL/GenBank/DDBJ databases">
        <title>A de novo genome assembly of a pear dwarfing rootstock.</title>
        <authorList>
            <person name="Wang F."/>
            <person name="Wang J."/>
            <person name="Li S."/>
            <person name="Zhang Y."/>
            <person name="Fang M."/>
            <person name="Ma L."/>
            <person name="Zhao Y."/>
            <person name="Jiang S."/>
        </authorList>
    </citation>
    <scope>NUCLEOTIDE SEQUENCE [LARGE SCALE GENOMIC DNA]</scope>
</reference>
<dbReference type="Gene3D" id="1.10.10.10">
    <property type="entry name" value="Winged helix-like DNA-binding domain superfamily/Winged helix DNA-binding domain"/>
    <property type="match status" value="1"/>
</dbReference>
<dbReference type="PROSITE" id="PS50961">
    <property type="entry name" value="HTH_LA"/>
    <property type="match status" value="1"/>
</dbReference>
<dbReference type="InterPro" id="IPR036388">
    <property type="entry name" value="WH-like_DNA-bd_sf"/>
</dbReference>
<proteinExistence type="predicted"/>
<organism evidence="5 6">
    <name type="scientific">Pyrus ussuriensis x Pyrus communis</name>
    <dbReference type="NCBI Taxonomy" id="2448454"/>
    <lineage>
        <taxon>Eukaryota</taxon>
        <taxon>Viridiplantae</taxon>
        <taxon>Streptophyta</taxon>
        <taxon>Embryophyta</taxon>
        <taxon>Tracheophyta</taxon>
        <taxon>Spermatophyta</taxon>
        <taxon>Magnoliopsida</taxon>
        <taxon>eudicotyledons</taxon>
        <taxon>Gunneridae</taxon>
        <taxon>Pentapetalae</taxon>
        <taxon>rosids</taxon>
        <taxon>fabids</taxon>
        <taxon>Rosales</taxon>
        <taxon>Rosaceae</taxon>
        <taxon>Amygdaloideae</taxon>
        <taxon>Maleae</taxon>
        <taxon>Pyrus</taxon>
    </lineage>
</organism>
<dbReference type="InterPro" id="IPR006630">
    <property type="entry name" value="La_HTH"/>
</dbReference>
<protein>
    <submittedName>
        <fullName evidence="5">La-related protein 1C-like</fullName>
    </submittedName>
</protein>
<dbReference type="GO" id="GO:0003723">
    <property type="term" value="F:RNA binding"/>
    <property type="evidence" value="ECO:0007669"/>
    <property type="project" value="UniProtKB-UniRule"/>
</dbReference>
<evidence type="ECO:0000256" key="1">
    <source>
        <dbReference type="ARBA" id="ARBA00022884"/>
    </source>
</evidence>
<gene>
    <name evidence="5" type="ORF">D8674_014079</name>
</gene>
<feature type="domain" description="HTH La-type RNA-binding" evidence="4">
    <location>
        <begin position="1"/>
        <end position="49"/>
    </location>
</feature>
<evidence type="ECO:0000259" key="4">
    <source>
        <dbReference type="PROSITE" id="PS50961"/>
    </source>
</evidence>
<reference evidence="5 6" key="3">
    <citation type="submission" date="2019-11" db="EMBL/GenBank/DDBJ databases">
        <title>A de novo genome assembly of a pear dwarfing rootstock.</title>
        <authorList>
            <person name="Wang F."/>
            <person name="Wang J."/>
            <person name="Li S."/>
            <person name="Zhang Y."/>
            <person name="Fang M."/>
            <person name="Ma L."/>
            <person name="Zhao Y."/>
            <person name="Jiang S."/>
        </authorList>
    </citation>
    <scope>NUCLEOTIDE SEQUENCE [LARGE SCALE GENOMIC DNA]</scope>
    <source>
        <strain evidence="5">S2</strain>
        <tissue evidence="5">Leaf</tissue>
    </source>
</reference>
<evidence type="ECO:0000256" key="3">
    <source>
        <dbReference type="SAM" id="MobiDB-lite"/>
    </source>
</evidence>